<organism evidence="2 3">
    <name type="scientific">Lipomyces starkeyi NRRL Y-11557</name>
    <dbReference type="NCBI Taxonomy" id="675824"/>
    <lineage>
        <taxon>Eukaryota</taxon>
        <taxon>Fungi</taxon>
        <taxon>Dikarya</taxon>
        <taxon>Ascomycota</taxon>
        <taxon>Saccharomycotina</taxon>
        <taxon>Lipomycetes</taxon>
        <taxon>Lipomycetales</taxon>
        <taxon>Lipomycetaceae</taxon>
        <taxon>Lipomyces</taxon>
    </lineage>
</organism>
<feature type="compositionally biased region" description="Low complexity" evidence="1">
    <location>
        <begin position="23"/>
        <end position="35"/>
    </location>
</feature>
<feature type="region of interest" description="Disordered" evidence="1">
    <location>
        <begin position="1"/>
        <end position="35"/>
    </location>
</feature>
<name>A0A1E3PUU1_LIPST</name>
<evidence type="ECO:0000256" key="1">
    <source>
        <dbReference type="SAM" id="MobiDB-lite"/>
    </source>
</evidence>
<feature type="region of interest" description="Disordered" evidence="1">
    <location>
        <begin position="68"/>
        <end position="108"/>
    </location>
</feature>
<dbReference type="EMBL" id="KV454305">
    <property type="protein sequence ID" value="ODQ69171.1"/>
    <property type="molecule type" value="Genomic_DNA"/>
</dbReference>
<dbReference type="Proteomes" id="UP000094385">
    <property type="component" value="Unassembled WGS sequence"/>
</dbReference>
<keyword evidence="3" id="KW-1185">Reference proteome</keyword>
<sequence>MFNSFRLNSPSPSSSSEERYRNSALSSSKISSLPASSEALRHSILASANLGPTTGDSVLSGSSITSRTLTTNIPATPSLTLTPTTATSSTASPDPAPTDTGTSVAGDI</sequence>
<evidence type="ECO:0000313" key="2">
    <source>
        <dbReference type="EMBL" id="ODQ69171.1"/>
    </source>
</evidence>
<protein>
    <submittedName>
        <fullName evidence="2">Uncharacterized protein</fullName>
    </submittedName>
</protein>
<gene>
    <name evidence="2" type="ORF">LIPSTDRAFT_76417</name>
</gene>
<reference evidence="2 3" key="1">
    <citation type="journal article" date="2016" name="Proc. Natl. Acad. Sci. U.S.A.">
        <title>Comparative genomics of biotechnologically important yeasts.</title>
        <authorList>
            <person name="Riley R."/>
            <person name="Haridas S."/>
            <person name="Wolfe K.H."/>
            <person name="Lopes M.R."/>
            <person name="Hittinger C.T."/>
            <person name="Goeker M."/>
            <person name="Salamov A.A."/>
            <person name="Wisecaver J.H."/>
            <person name="Long T.M."/>
            <person name="Calvey C.H."/>
            <person name="Aerts A.L."/>
            <person name="Barry K.W."/>
            <person name="Choi C."/>
            <person name="Clum A."/>
            <person name="Coughlan A.Y."/>
            <person name="Deshpande S."/>
            <person name="Douglass A.P."/>
            <person name="Hanson S.J."/>
            <person name="Klenk H.-P."/>
            <person name="LaButti K.M."/>
            <person name="Lapidus A."/>
            <person name="Lindquist E.A."/>
            <person name="Lipzen A.M."/>
            <person name="Meier-Kolthoff J.P."/>
            <person name="Ohm R.A."/>
            <person name="Otillar R.P."/>
            <person name="Pangilinan J.L."/>
            <person name="Peng Y."/>
            <person name="Rokas A."/>
            <person name="Rosa C.A."/>
            <person name="Scheuner C."/>
            <person name="Sibirny A.A."/>
            <person name="Slot J.C."/>
            <person name="Stielow J.B."/>
            <person name="Sun H."/>
            <person name="Kurtzman C.P."/>
            <person name="Blackwell M."/>
            <person name="Grigoriev I.V."/>
            <person name="Jeffries T.W."/>
        </authorList>
    </citation>
    <scope>NUCLEOTIDE SEQUENCE [LARGE SCALE GENOMIC DNA]</scope>
    <source>
        <strain evidence="2 3">NRRL Y-11557</strain>
    </source>
</reference>
<dbReference type="AlphaFoldDB" id="A0A1E3PUU1"/>
<accession>A0A1E3PUU1</accession>
<feature type="compositionally biased region" description="Low complexity" evidence="1">
    <location>
        <begin position="74"/>
        <end position="100"/>
    </location>
</feature>
<evidence type="ECO:0000313" key="3">
    <source>
        <dbReference type="Proteomes" id="UP000094385"/>
    </source>
</evidence>
<proteinExistence type="predicted"/>